<evidence type="ECO:0000313" key="1">
    <source>
        <dbReference type="EMBL" id="KFM82705.1"/>
    </source>
</evidence>
<keyword evidence="2" id="KW-1185">Reference proteome</keyword>
<dbReference type="AlphaFoldDB" id="A0A087UZB6"/>
<gene>
    <name evidence="1" type="ORF">X975_06947</name>
</gene>
<dbReference type="Proteomes" id="UP000054359">
    <property type="component" value="Unassembled WGS sequence"/>
</dbReference>
<feature type="non-terminal residue" evidence="1">
    <location>
        <position position="76"/>
    </location>
</feature>
<dbReference type="EMBL" id="KK122427">
    <property type="protein sequence ID" value="KFM82705.1"/>
    <property type="molecule type" value="Genomic_DNA"/>
</dbReference>
<protein>
    <submittedName>
        <fullName evidence="1">Uncharacterized protein</fullName>
    </submittedName>
</protein>
<evidence type="ECO:0000313" key="2">
    <source>
        <dbReference type="Proteomes" id="UP000054359"/>
    </source>
</evidence>
<accession>A0A087UZB6</accession>
<proteinExistence type="predicted"/>
<name>A0A087UZB6_STEMI</name>
<reference evidence="1 2" key="1">
    <citation type="submission" date="2013-11" db="EMBL/GenBank/DDBJ databases">
        <title>Genome sequencing of Stegodyphus mimosarum.</title>
        <authorList>
            <person name="Bechsgaard J."/>
        </authorList>
    </citation>
    <scope>NUCLEOTIDE SEQUENCE [LARGE SCALE GENOMIC DNA]</scope>
</reference>
<dbReference type="OrthoDB" id="10600228at2759"/>
<sequence length="76" mass="8577">MALYGSMMMMPNLDMSILFGTDADFQNIKESLANKLTSGKNIIMKNLRGLEQRILQDAKPDLLDVKTQHHENTQPA</sequence>
<organism evidence="1 2">
    <name type="scientific">Stegodyphus mimosarum</name>
    <name type="common">African social velvet spider</name>
    <dbReference type="NCBI Taxonomy" id="407821"/>
    <lineage>
        <taxon>Eukaryota</taxon>
        <taxon>Metazoa</taxon>
        <taxon>Ecdysozoa</taxon>
        <taxon>Arthropoda</taxon>
        <taxon>Chelicerata</taxon>
        <taxon>Arachnida</taxon>
        <taxon>Araneae</taxon>
        <taxon>Araneomorphae</taxon>
        <taxon>Entelegynae</taxon>
        <taxon>Eresoidea</taxon>
        <taxon>Eresidae</taxon>
        <taxon>Stegodyphus</taxon>
    </lineage>
</organism>